<dbReference type="EMBL" id="MU971633">
    <property type="protein sequence ID" value="KAK9233737.1"/>
    <property type="molecule type" value="Genomic_DNA"/>
</dbReference>
<accession>A0ACC3SSJ8</accession>
<reference evidence="2" key="1">
    <citation type="journal article" date="2024" name="Front. Bioeng. Biotechnol.">
        <title>Genome-scale model development and genomic sequencing of the oleaginous clade Lipomyces.</title>
        <authorList>
            <person name="Czajka J.J."/>
            <person name="Han Y."/>
            <person name="Kim J."/>
            <person name="Mondo S.J."/>
            <person name="Hofstad B.A."/>
            <person name="Robles A."/>
            <person name="Haridas S."/>
            <person name="Riley R."/>
            <person name="LaButti K."/>
            <person name="Pangilinan J."/>
            <person name="Andreopoulos W."/>
            <person name="Lipzen A."/>
            <person name="Yan J."/>
            <person name="Wang M."/>
            <person name="Ng V."/>
            <person name="Grigoriev I.V."/>
            <person name="Spatafora J.W."/>
            <person name="Magnuson J.K."/>
            <person name="Baker S.E."/>
            <person name="Pomraning K.R."/>
        </authorList>
    </citation>
    <scope>NUCLEOTIDE SEQUENCE [LARGE SCALE GENOMIC DNA]</scope>
    <source>
        <strain evidence="2">CBS 7786</strain>
    </source>
</reference>
<protein>
    <submittedName>
        <fullName evidence="1">General substrate transporter</fullName>
    </submittedName>
</protein>
<name>A0ACC3SSJ8_LIPKO</name>
<proteinExistence type="predicted"/>
<gene>
    <name evidence="1" type="ORF">V1525DRAFT_415547</name>
</gene>
<organism evidence="1 2">
    <name type="scientific">Lipomyces kononenkoae</name>
    <name type="common">Yeast</name>
    <dbReference type="NCBI Taxonomy" id="34357"/>
    <lineage>
        <taxon>Eukaryota</taxon>
        <taxon>Fungi</taxon>
        <taxon>Dikarya</taxon>
        <taxon>Ascomycota</taxon>
        <taxon>Saccharomycotina</taxon>
        <taxon>Lipomycetes</taxon>
        <taxon>Lipomycetales</taxon>
        <taxon>Lipomycetaceae</taxon>
        <taxon>Lipomyces</taxon>
    </lineage>
</organism>
<sequence>MICSAIVCLTVFFVPESPRWLFSHGKKEEARDIIAKYHGEGNPENAFVELQMREYEETISLNGSDKRFWDFRELFNTRAARYRVLCMLIPSLFAQWSSGGTGYYMAAVLASAGITNDVTVLNINLGGTFIGAFGAYLGASQIQRFGRRRTLIGVCIACSLEFLTITVGTSIYNRTGSHAAATATLVFILLNGFWFALGWTPLQSLYPVEVLSYEQRAKGMALSNAAVNAAALVNQFAIPVALQRIGWRTYIVFTVWNVVQAIFIYFVAVETNGCTLEELTEIFDAPNPRKESTKKAVILKVDDDDHKVIVNVDDGDAKV</sequence>
<evidence type="ECO:0000313" key="2">
    <source>
        <dbReference type="Proteomes" id="UP001433508"/>
    </source>
</evidence>
<evidence type="ECO:0000313" key="1">
    <source>
        <dbReference type="EMBL" id="KAK9233737.1"/>
    </source>
</evidence>
<keyword evidence="2" id="KW-1185">Reference proteome</keyword>
<dbReference type="Proteomes" id="UP001433508">
    <property type="component" value="Unassembled WGS sequence"/>
</dbReference>
<comment type="caution">
    <text evidence="1">The sequence shown here is derived from an EMBL/GenBank/DDBJ whole genome shotgun (WGS) entry which is preliminary data.</text>
</comment>